<dbReference type="AlphaFoldDB" id="A0A4Y2B2A2"/>
<proteinExistence type="predicted"/>
<reference evidence="1 2" key="1">
    <citation type="journal article" date="2019" name="Sci. Rep.">
        <title>Orb-weaving spider Araneus ventricosus genome elucidates the spidroin gene catalogue.</title>
        <authorList>
            <person name="Kono N."/>
            <person name="Nakamura H."/>
            <person name="Ohtoshi R."/>
            <person name="Moran D.A.P."/>
            <person name="Shinohara A."/>
            <person name="Yoshida Y."/>
            <person name="Fujiwara M."/>
            <person name="Mori M."/>
            <person name="Tomita M."/>
            <person name="Arakawa K."/>
        </authorList>
    </citation>
    <scope>NUCLEOTIDE SEQUENCE [LARGE SCALE GENOMIC DNA]</scope>
</reference>
<gene>
    <name evidence="1" type="ORF">AVEN_160629_1</name>
</gene>
<comment type="caution">
    <text evidence="1">The sequence shown here is derived from an EMBL/GenBank/DDBJ whole genome shotgun (WGS) entry which is preliminary data.</text>
</comment>
<feature type="non-terminal residue" evidence="1">
    <location>
        <position position="1"/>
    </location>
</feature>
<accession>A0A4Y2B2A2</accession>
<evidence type="ECO:0000313" key="2">
    <source>
        <dbReference type="Proteomes" id="UP000499080"/>
    </source>
</evidence>
<dbReference type="EMBL" id="BGPR01082045">
    <property type="protein sequence ID" value="GBL85589.1"/>
    <property type="molecule type" value="Genomic_DNA"/>
</dbReference>
<dbReference type="Proteomes" id="UP000499080">
    <property type="component" value="Unassembled WGS sequence"/>
</dbReference>
<evidence type="ECO:0000313" key="1">
    <source>
        <dbReference type="EMBL" id="GBL85589.1"/>
    </source>
</evidence>
<name>A0A4Y2B2A2_ARAVE</name>
<organism evidence="1 2">
    <name type="scientific">Araneus ventricosus</name>
    <name type="common">Orbweaver spider</name>
    <name type="synonym">Epeira ventricosa</name>
    <dbReference type="NCBI Taxonomy" id="182803"/>
    <lineage>
        <taxon>Eukaryota</taxon>
        <taxon>Metazoa</taxon>
        <taxon>Ecdysozoa</taxon>
        <taxon>Arthropoda</taxon>
        <taxon>Chelicerata</taxon>
        <taxon>Arachnida</taxon>
        <taxon>Araneae</taxon>
        <taxon>Araneomorphae</taxon>
        <taxon>Entelegynae</taxon>
        <taxon>Araneoidea</taxon>
        <taxon>Araneidae</taxon>
        <taxon>Araneus</taxon>
    </lineage>
</organism>
<keyword evidence="2" id="KW-1185">Reference proteome</keyword>
<sequence>SIDMVAKSTSRSCDMLDRRYVLGYEHTNDTLRRIRLRVENVSVVFTRCVWRIVAVRCRCIFGSRGHLCR</sequence>
<protein>
    <submittedName>
        <fullName evidence="1">Uncharacterized protein</fullName>
    </submittedName>
</protein>